<dbReference type="RefSeq" id="WP_009680525.1">
    <property type="nucleotide sequence ID" value="NZ_AEUD01000016.1"/>
</dbReference>
<keyword evidence="2" id="KW-0812">Transmembrane</keyword>
<name>F1YN22_9ACTN</name>
<organism evidence="3 4">
    <name type="scientific">Gordonia neofelifaecis NRRL B-59395</name>
    <dbReference type="NCBI Taxonomy" id="644548"/>
    <lineage>
        <taxon>Bacteria</taxon>
        <taxon>Bacillati</taxon>
        <taxon>Actinomycetota</taxon>
        <taxon>Actinomycetes</taxon>
        <taxon>Mycobacteriales</taxon>
        <taxon>Gordoniaceae</taxon>
        <taxon>Gordonia</taxon>
    </lineage>
</organism>
<protein>
    <submittedName>
        <fullName evidence="3">Cell envelope-related transcriptional attenuator</fullName>
    </submittedName>
</protein>
<evidence type="ECO:0000256" key="2">
    <source>
        <dbReference type="SAM" id="Phobius"/>
    </source>
</evidence>
<gene>
    <name evidence="3" type="ORF">SCNU_16648</name>
</gene>
<evidence type="ECO:0000313" key="3">
    <source>
        <dbReference type="EMBL" id="EGD53909.1"/>
    </source>
</evidence>
<proteinExistence type="predicted"/>
<sequence length="154" mass="16560">MRRRPEVPAVRETAGEVVRARLAAGDHVPRWETPNRAARRRPEGVTVRRRDRRSKTLLWPVRIGVAVVSCAAIALSGLVWAETHHLVDGFTVSSALGADAPHSSGGAENILLMGLDTRKDLNGQDLPADILEELHAGDSSDGGYNAHAPRAPSP</sequence>
<dbReference type="eggNOG" id="COG1316">
    <property type="taxonomic scope" value="Bacteria"/>
</dbReference>
<feature type="transmembrane region" description="Helical" evidence="2">
    <location>
        <begin position="57"/>
        <end position="81"/>
    </location>
</feature>
<evidence type="ECO:0000256" key="1">
    <source>
        <dbReference type="SAM" id="MobiDB-lite"/>
    </source>
</evidence>
<evidence type="ECO:0000313" key="4">
    <source>
        <dbReference type="Proteomes" id="UP000035065"/>
    </source>
</evidence>
<accession>F1YN22</accession>
<dbReference type="EMBL" id="AEUD01000016">
    <property type="protein sequence ID" value="EGD53909.1"/>
    <property type="molecule type" value="Genomic_DNA"/>
</dbReference>
<dbReference type="AlphaFoldDB" id="F1YN22"/>
<keyword evidence="2" id="KW-0472">Membrane</keyword>
<comment type="caution">
    <text evidence="3">The sequence shown here is derived from an EMBL/GenBank/DDBJ whole genome shotgun (WGS) entry which is preliminary data.</text>
</comment>
<feature type="region of interest" description="Disordered" evidence="1">
    <location>
        <begin position="133"/>
        <end position="154"/>
    </location>
</feature>
<keyword evidence="4" id="KW-1185">Reference proteome</keyword>
<reference evidence="3 4" key="1">
    <citation type="journal article" date="2011" name="J. Bacteriol.">
        <title>Draft Genome Sequence of Gordonia neofelifaecis NRRL B-59395, a Cholesterol-Degrading Actinomycete.</title>
        <authorList>
            <person name="Ge F."/>
            <person name="Li W."/>
            <person name="Chen G."/>
            <person name="Liu Y."/>
            <person name="Zhang G."/>
            <person name="Yong B."/>
            <person name="Wang Q."/>
            <person name="Wang N."/>
            <person name="Huang Z."/>
            <person name="Li W."/>
            <person name="Wang J."/>
            <person name="Wu C."/>
            <person name="Xie Q."/>
            <person name="Liu G."/>
        </authorList>
    </citation>
    <scope>NUCLEOTIDE SEQUENCE [LARGE SCALE GENOMIC DNA]</scope>
    <source>
        <strain evidence="3 4">NRRL B-59395</strain>
    </source>
</reference>
<dbReference type="STRING" id="644548.SCNU_16648"/>
<keyword evidence="2" id="KW-1133">Transmembrane helix</keyword>
<dbReference type="Proteomes" id="UP000035065">
    <property type="component" value="Unassembled WGS sequence"/>
</dbReference>